<evidence type="ECO:0000313" key="2">
    <source>
        <dbReference type="EMBL" id="MEE1884190.1"/>
    </source>
</evidence>
<comment type="caution">
    <text evidence="2">The sequence shown here is derived from an EMBL/GenBank/DDBJ whole genome shotgun (WGS) entry which is preliminary data.</text>
</comment>
<dbReference type="InterPro" id="IPR013830">
    <property type="entry name" value="SGNH_hydro"/>
</dbReference>
<feature type="domain" description="SGNH hydrolase-type esterase" evidence="1">
    <location>
        <begin position="6"/>
        <end position="187"/>
    </location>
</feature>
<dbReference type="Proteomes" id="UP001337681">
    <property type="component" value="Unassembled WGS sequence"/>
</dbReference>
<evidence type="ECO:0000259" key="1">
    <source>
        <dbReference type="Pfam" id="PF13472"/>
    </source>
</evidence>
<dbReference type="Gene3D" id="3.40.50.1110">
    <property type="entry name" value="SGNH hydrolase"/>
    <property type="match status" value="1"/>
</dbReference>
<dbReference type="CDD" id="cd01832">
    <property type="entry name" value="SGNH_hydrolase_like_1"/>
    <property type="match status" value="1"/>
</dbReference>
<keyword evidence="3" id="KW-1185">Reference proteome</keyword>
<keyword evidence="2" id="KW-0378">Hydrolase</keyword>
<sequence length="203" mass="23082">MFKYLALGDSYTIGEAVEQHESFPYQLVEDLNKEKNRFNSPPQVIAKTGWTTDELSDALDQSELQIPYDLITLLIGVNNQYRGRDAENFRQEFKSLLNRAIYIANDHKYKIFVLSIPDWSVTPFGIDSERDVKQIAQEIDLFNEIIKTECAIENISFTDITPISRNAATDSTLNASDGLHPSGTMYAQWVELLAPTIRKTLSI</sequence>
<organism evidence="2 3">
    <name type="scientific">Pedobacter flavus</name>
    <dbReference type="NCBI Taxonomy" id="3113906"/>
    <lineage>
        <taxon>Bacteria</taxon>
        <taxon>Pseudomonadati</taxon>
        <taxon>Bacteroidota</taxon>
        <taxon>Sphingobacteriia</taxon>
        <taxon>Sphingobacteriales</taxon>
        <taxon>Sphingobacteriaceae</taxon>
        <taxon>Pedobacter</taxon>
    </lineage>
</organism>
<dbReference type="EC" id="3.1.-.-" evidence="2"/>
<dbReference type="InterPro" id="IPR036514">
    <property type="entry name" value="SGNH_hydro_sf"/>
</dbReference>
<dbReference type="EMBL" id="JAZDQU010000001">
    <property type="protein sequence ID" value="MEE1884190.1"/>
    <property type="molecule type" value="Genomic_DNA"/>
</dbReference>
<name>A0ABU7GYZ1_9SPHI</name>
<dbReference type="GO" id="GO:0016787">
    <property type="term" value="F:hydrolase activity"/>
    <property type="evidence" value="ECO:0007669"/>
    <property type="project" value="UniProtKB-KW"/>
</dbReference>
<dbReference type="SUPFAM" id="SSF52266">
    <property type="entry name" value="SGNH hydrolase"/>
    <property type="match status" value="1"/>
</dbReference>
<dbReference type="RefSeq" id="WP_330145108.1">
    <property type="nucleotide sequence ID" value="NZ_JAZDQU010000001.1"/>
</dbReference>
<protein>
    <submittedName>
        <fullName evidence="2">SGNH/GDSL hydrolase family protein</fullName>
        <ecNumber evidence="2">3.1.-.-</ecNumber>
    </submittedName>
</protein>
<gene>
    <name evidence="2" type="ORF">VRU49_02045</name>
</gene>
<evidence type="ECO:0000313" key="3">
    <source>
        <dbReference type="Proteomes" id="UP001337681"/>
    </source>
</evidence>
<reference evidence="2 3" key="1">
    <citation type="submission" date="2024-01" db="EMBL/GenBank/DDBJ databases">
        <title>Pedobacter sp. nov., isolated from oil-contaminated soil.</title>
        <authorList>
            <person name="Le N.T.T."/>
        </authorList>
    </citation>
    <scope>NUCLEOTIDE SEQUENCE [LARGE SCALE GENOMIC DNA]</scope>
    <source>
        <strain evidence="2 3">VNH31</strain>
    </source>
</reference>
<accession>A0ABU7GYZ1</accession>
<proteinExistence type="predicted"/>
<dbReference type="Pfam" id="PF13472">
    <property type="entry name" value="Lipase_GDSL_2"/>
    <property type="match status" value="1"/>
</dbReference>